<evidence type="ECO:0000313" key="4">
    <source>
        <dbReference type="Proteomes" id="UP000694941"/>
    </source>
</evidence>
<dbReference type="PANTHER" id="PTHR13511:SF0">
    <property type="entry name" value="KXDL MOTIF-CONTAINING PROTEIN 1"/>
    <property type="match status" value="1"/>
</dbReference>
<reference evidence="5" key="1">
    <citation type="submission" date="2025-08" db="UniProtKB">
        <authorList>
            <consortium name="RefSeq"/>
        </authorList>
    </citation>
    <scope>IDENTIFICATION</scope>
    <source>
        <tissue evidence="5">Muscle</tissue>
    </source>
</reference>
<dbReference type="InterPro" id="IPR019371">
    <property type="entry name" value="KxDL_dom"/>
</dbReference>
<evidence type="ECO:0000256" key="2">
    <source>
        <dbReference type="SAM" id="MobiDB-lite"/>
    </source>
</evidence>
<feature type="compositionally biased region" description="Low complexity" evidence="2">
    <location>
        <begin position="134"/>
        <end position="156"/>
    </location>
</feature>
<name>A0ABM1BE88_LIMPO</name>
<gene>
    <name evidence="5" type="primary">LOC106464599</name>
</gene>
<keyword evidence="4" id="KW-1185">Reference proteome</keyword>
<dbReference type="PANTHER" id="PTHR13511">
    <property type="entry name" value="KXDL MOTIF-CONTAINING PROTEIN 1"/>
    <property type="match status" value="1"/>
</dbReference>
<evidence type="ECO:0000256" key="1">
    <source>
        <dbReference type="ARBA" id="ARBA00005913"/>
    </source>
</evidence>
<sequence length="156" mass="17548">MANDASCAAVTFIQTLAHEVNEGDVETIIHQQKHMLTRFEKTNEMLVNCNALSASRFEVASKELKRHTQLLTDMKKDLDSVFRRIRFLKMKLSQQYPAAFSACNREINVLDEEEEQEEKESKQSRNTSKPKDGSSSGSQENSPSFVTSPSSSDDVG</sequence>
<proteinExistence type="inferred from homology"/>
<feature type="domain" description="KxDL" evidence="3">
    <location>
        <begin position="16"/>
        <end position="100"/>
    </location>
</feature>
<dbReference type="RefSeq" id="XP_013780211.1">
    <property type="nucleotide sequence ID" value="XM_013924757.2"/>
</dbReference>
<comment type="similarity">
    <text evidence="1">Belongs to the KXD1 family.</text>
</comment>
<accession>A0ABM1BE88</accession>
<protein>
    <submittedName>
        <fullName evidence="5">KxDL motif-containing protein CG10681-like</fullName>
    </submittedName>
</protein>
<evidence type="ECO:0000259" key="3">
    <source>
        <dbReference type="Pfam" id="PF10241"/>
    </source>
</evidence>
<evidence type="ECO:0000313" key="5">
    <source>
        <dbReference type="RefSeq" id="XP_013780211.1"/>
    </source>
</evidence>
<dbReference type="Proteomes" id="UP000694941">
    <property type="component" value="Unplaced"/>
</dbReference>
<dbReference type="Pfam" id="PF10241">
    <property type="entry name" value="KxDL"/>
    <property type="match status" value="1"/>
</dbReference>
<dbReference type="InterPro" id="IPR039843">
    <property type="entry name" value="KXD1-like"/>
</dbReference>
<organism evidence="4 5">
    <name type="scientific">Limulus polyphemus</name>
    <name type="common">Atlantic horseshoe crab</name>
    <dbReference type="NCBI Taxonomy" id="6850"/>
    <lineage>
        <taxon>Eukaryota</taxon>
        <taxon>Metazoa</taxon>
        <taxon>Ecdysozoa</taxon>
        <taxon>Arthropoda</taxon>
        <taxon>Chelicerata</taxon>
        <taxon>Merostomata</taxon>
        <taxon>Xiphosura</taxon>
        <taxon>Limulidae</taxon>
        <taxon>Limulus</taxon>
    </lineage>
</organism>
<dbReference type="GeneID" id="106464599"/>
<feature type="region of interest" description="Disordered" evidence="2">
    <location>
        <begin position="111"/>
        <end position="156"/>
    </location>
</feature>